<dbReference type="InterPro" id="IPR050595">
    <property type="entry name" value="Bact_response_regulator"/>
</dbReference>
<comment type="caution">
    <text evidence="4">The sequence shown here is derived from an EMBL/GenBank/DDBJ whole genome shotgun (WGS) entry which is preliminary data.</text>
</comment>
<protein>
    <submittedName>
        <fullName evidence="4">Two-component system response regulator</fullName>
    </submittedName>
</protein>
<keyword evidence="5" id="KW-1185">Reference proteome</keyword>
<dbReference type="STRING" id="1921803.NIES593_14230"/>
<dbReference type="OrthoDB" id="424582at2"/>
<evidence type="ECO:0000313" key="5">
    <source>
        <dbReference type="Proteomes" id="UP000186868"/>
    </source>
</evidence>
<name>A0A1U7HE63_9CYAN</name>
<dbReference type="SUPFAM" id="SSF52172">
    <property type="entry name" value="CheY-like"/>
    <property type="match status" value="1"/>
</dbReference>
<dbReference type="Gene3D" id="3.40.50.2300">
    <property type="match status" value="1"/>
</dbReference>
<feature type="domain" description="Response regulatory" evidence="3">
    <location>
        <begin position="2"/>
        <end position="119"/>
    </location>
</feature>
<sequence length="122" mass="13277">MRILIIDDEDDIREATQICLEVTGDWEVLTASSGREGLAKAAAEQPDAILLDVMMPDMDGLATLEKLQASPATNRIPVILLTAKAQPAEQRRFSQLDVAAVILKPYDPFTLSDQVIDALKTG</sequence>
<keyword evidence="1 2" id="KW-0597">Phosphoprotein</keyword>
<dbReference type="AlphaFoldDB" id="A0A1U7HE63"/>
<dbReference type="InterPro" id="IPR011006">
    <property type="entry name" value="CheY-like_superfamily"/>
</dbReference>
<dbReference type="CDD" id="cd17552">
    <property type="entry name" value="REC_RR468-like"/>
    <property type="match status" value="1"/>
</dbReference>
<evidence type="ECO:0000313" key="4">
    <source>
        <dbReference type="EMBL" id="OKH21831.1"/>
    </source>
</evidence>
<evidence type="ECO:0000256" key="2">
    <source>
        <dbReference type="PROSITE-ProRule" id="PRU00169"/>
    </source>
</evidence>
<dbReference type="InterPro" id="IPR001789">
    <property type="entry name" value="Sig_transdc_resp-reg_receiver"/>
</dbReference>
<feature type="modified residue" description="4-aspartylphosphate" evidence="2">
    <location>
        <position position="52"/>
    </location>
</feature>
<proteinExistence type="predicted"/>
<dbReference type="Proteomes" id="UP000186868">
    <property type="component" value="Unassembled WGS sequence"/>
</dbReference>
<accession>A0A1U7HE63</accession>
<reference evidence="4 5" key="1">
    <citation type="submission" date="2016-11" db="EMBL/GenBank/DDBJ databases">
        <title>Draft Genome Sequences of Nine Cyanobacterial Strains from Diverse Habitats.</title>
        <authorList>
            <person name="Zhu T."/>
            <person name="Hou S."/>
            <person name="Lu X."/>
            <person name="Hess W.R."/>
        </authorList>
    </citation>
    <scope>NUCLEOTIDE SEQUENCE [LARGE SCALE GENOMIC DNA]</scope>
    <source>
        <strain evidence="4 5">NIES-593</strain>
    </source>
</reference>
<organism evidence="4 5">
    <name type="scientific">Hydrococcus rivularis NIES-593</name>
    <dbReference type="NCBI Taxonomy" id="1921803"/>
    <lineage>
        <taxon>Bacteria</taxon>
        <taxon>Bacillati</taxon>
        <taxon>Cyanobacteriota</taxon>
        <taxon>Cyanophyceae</taxon>
        <taxon>Pleurocapsales</taxon>
        <taxon>Hydrococcaceae</taxon>
        <taxon>Hydrococcus</taxon>
    </lineage>
</organism>
<evidence type="ECO:0000259" key="3">
    <source>
        <dbReference type="PROSITE" id="PS50110"/>
    </source>
</evidence>
<evidence type="ECO:0000256" key="1">
    <source>
        <dbReference type="ARBA" id="ARBA00022553"/>
    </source>
</evidence>
<dbReference type="PROSITE" id="PS50110">
    <property type="entry name" value="RESPONSE_REGULATORY"/>
    <property type="match status" value="1"/>
</dbReference>
<dbReference type="GO" id="GO:0000160">
    <property type="term" value="P:phosphorelay signal transduction system"/>
    <property type="evidence" value="ECO:0007669"/>
    <property type="project" value="InterPro"/>
</dbReference>
<dbReference type="EMBL" id="MRCB01000017">
    <property type="protein sequence ID" value="OKH21831.1"/>
    <property type="molecule type" value="Genomic_DNA"/>
</dbReference>
<dbReference type="RefSeq" id="WP_073600221.1">
    <property type="nucleotide sequence ID" value="NZ_MRCB01000017.1"/>
</dbReference>
<dbReference type="Pfam" id="PF00072">
    <property type="entry name" value="Response_reg"/>
    <property type="match status" value="1"/>
</dbReference>
<dbReference type="SMART" id="SM00448">
    <property type="entry name" value="REC"/>
    <property type="match status" value="1"/>
</dbReference>
<gene>
    <name evidence="4" type="ORF">NIES593_14230</name>
</gene>
<dbReference type="PANTHER" id="PTHR44591:SF22">
    <property type="entry name" value="CHEY SUBFAMILY"/>
    <property type="match status" value="1"/>
</dbReference>
<dbReference type="PANTHER" id="PTHR44591">
    <property type="entry name" value="STRESS RESPONSE REGULATOR PROTEIN 1"/>
    <property type="match status" value="1"/>
</dbReference>